<dbReference type="InterPro" id="IPR020814">
    <property type="entry name" value="Ribosomal_S6_plastid/chlpt"/>
</dbReference>
<protein>
    <recommendedName>
        <fullName evidence="5 6">Small ribosomal subunit protein bS6</fullName>
    </recommendedName>
</protein>
<dbReference type="GO" id="GO:0006412">
    <property type="term" value="P:translation"/>
    <property type="evidence" value="ECO:0007669"/>
    <property type="project" value="UniProtKB-UniRule"/>
</dbReference>
<sequence length="123" mass="15287">MKIYELIIILKPKSKIFILKFLNIFKNKLIHYKSTLFNLENWGLIKFNYKIKENNKGFFLFLRFSSKNILINKIKEYLKLNNIFILRYFILKLNKINYNLNIFYFKKKSKRKNEFKKNFKKKI</sequence>
<dbReference type="Proteomes" id="UP000055684">
    <property type="component" value="Chromosome"/>
</dbReference>
<keyword evidence="6" id="KW-0694">RNA-binding</keyword>
<dbReference type="GO" id="GO:0019843">
    <property type="term" value="F:rRNA binding"/>
    <property type="evidence" value="ECO:0007669"/>
    <property type="project" value="UniProtKB-UniRule"/>
</dbReference>
<dbReference type="SUPFAM" id="SSF54995">
    <property type="entry name" value="Ribosomal protein S6"/>
    <property type="match status" value="1"/>
</dbReference>
<evidence type="ECO:0000256" key="6">
    <source>
        <dbReference type="HAMAP-Rule" id="MF_00360"/>
    </source>
</evidence>
<organism evidence="7 8">
    <name type="scientific">Candidatus Nasuia deltocephalincola</name>
    <dbReference type="NCBI Taxonomy" id="1160784"/>
    <lineage>
        <taxon>Bacteria</taxon>
        <taxon>Pseudomonadati</taxon>
        <taxon>Pseudomonadota</taxon>
        <taxon>Betaproteobacteria</taxon>
        <taxon>Candidatus Nasuia</taxon>
    </lineage>
</organism>
<dbReference type="Gene3D" id="3.30.70.60">
    <property type="match status" value="1"/>
</dbReference>
<proteinExistence type="inferred from homology"/>
<dbReference type="InterPro" id="IPR000529">
    <property type="entry name" value="Ribosomal_bS6"/>
</dbReference>
<keyword evidence="2 6" id="KW-0689">Ribosomal protein</keyword>
<dbReference type="CDD" id="cd00473">
    <property type="entry name" value="bS6"/>
    <property type="match status" value="1"/>
</dbReference>
<reference evidence="7 8" key="2">
    <citation type="journal article" date="2016" name="Genome Announc.">
        <title>Complete Genome Sequences of the Obligate Symbionts 'Candidatus Sulcia muelleri' and 'Ca. Nasuia deltocephalinicola' from the Pestiferous Leafhopper Macrosteles quadripunctulatus (Hemiptera: Cicadellidae).</title>
        <authorList>
            <person name="Bennett G.M."/>
            <person name="Abba S."/>
            <person name="Kube M."/>
            <person name="Marzachi C."/>
        </authorList>
    </citation>
    <scope>NUCLEOTIDE SEQUENCE [LARGE SCALE GENOMIC DNA]</scope>
    <source>
        <strain evidence="7 8">PUNC</strain>
    </source>
</reference>
<keyword evidence="3 6" id="KW-0687">Ribonucleoprotein</keyword>
<reference evidence="8" key="1">
    <citation type="submission" date="2015-11" db="EMBL/GenBank/DDBJ databases">
        <title>Complete genome sequences of the obligate symbionts Candidatus Sulcia muelleri and Candidatus Nasuia deltocephalinicola from the pestiferous leafhopper, Macrosteles quadripunctulatus (Hemiptera: Cicadellidae).</title>
        <authorList>
            <person name="Bennett G.M."/>
            <person name="Abba S."/>
            <person name="Kube M."/>
            <person name="Marzachi C."/>
        </authorList>
    </citation>
    <scope>NUCLEOTIDE SEQUENCE [LARGE SCALE GENOMIC DNA]</scope>
    <source>
        <strain evidence="8">PUNC</strain>
    </source>
</reference>
<evidence type="ECO:0000256" key="2">
    <source>
        <dbReference type="ARBA" id="ARBA00022980"/>
    </source>
</evidence>
<comment type="similarity">
    <text evidence="1 6">Belongs to the bacterial ribosomal protein bS6 family.</text>
</comment>
<keyword evidence="6" id="KW-0699">rRNA-binding</keyword>
<dbReference type="OrthoDB" id="9812702at2"/>
<evidence type="ECO:0000256" key="4">
    <source>
        <dbReference type="ARBA" id="ARBA00035104"/>
    </source>
</evidence>
<evidence type="ECO:0000313" key="7">
    <source>
        <dbReference type="EMBL" id="ALP70029.1"/>
    </source>
</evidence>
<name>A0A0S2UP75_9PROT</name>
<dbReference type="HAMAP" id="MF_00360">
    <property type="entry name" value="Ribosomal_bS6"/>
    <property type="match status" value="1"/>
</dbReference>
<dbReference type="Pfam" id="PF01250">
    <property type="entry name" value="Ribosomal_S6"/>
    <property type="match status" value="1"/>
</dbReference>
<dbReference type="GO" id="GO:0005840">
    <property type="term" value="C:ribosome"/>
    <property type="evidence" value="ECO:0007669"/>
    <property type="project" value="UniProtKB-KW"/>
</dbReference>
<gene>
    <name evidence="6" type="primary">rpsF</name>
    <name evidence="7" type="ORF">ASU29_116</name>
</gene>
<dbReference type="EMBL" id="CP013211">
    <property type="protein sequence ID" value="ALP70029.1"/>
    <property type="molecule type" value="Genomic_DNA"/>
</dbReference>
<dbReference type="GO" id="GO:1990904">
    <property type="term" value="C:ribonucleoprotein complex"/>
    <property type="evidence" value="ECO:0007669"/>
    <property type="project" value="UniProtKB-KW"/>
</dbReference>
<dbReference type="InterPro" id="IPR035980">
    <property type="entry name" value="Ribosomal_bS6_sf"/>
</dbReference>
<evidence type="ECO:0000256" key="3">
    <source>
        <dbReference type="ARBA" id="ARBA00023274"/>
    </source>
</evidence>
<evidence type="ECO:0000256" key="1">
    <source>
        <dbReference type="ARBA" id="ARBA00009512"/>
    </source>
</evidence>
<evidence type="ECO:0000313" key="8">
    <source>
        <dbReference type="Proteomes" id="UP000055684"/>
    </source>
</evidence>
<accession>A0A0S2UP75</accession>
<evidence type="ECO:0000256" key="5">
    <source>
        <dbReference type="ARBA" id="ARBA00035294"/>
    </source>
</evidence>
<dbReference type="GO" id="GO:0003735">
    <property type="term" value="F:structural constituent of ribosome"/>
    <property type="evidence" value="ECO:0007669"/>
    <property type="project" value="InterPro"/>
</dbReference>
<dbReference type="AlphaFoldDB" id="A0A0S2UP75"/>
<dbReference type="InterPro" id="IPR014717">
    <property type="entry name" value="Transl_elong_EF1B/ribsomal_bS6"/>
</dbReference>
<comment type="function">
    <text evidence="4 6">Binds together with bS18 to 16S ribosomal RNA.</text>
</comment>